<feature type="transmembrane region" description="Helical" evidence="13">
    <location>
        <begin position="871"/>
        <end position="892"/>
    </location>
</feature>
<evidence type="ECO:0000256" key="11">
    <source>
        <dbReference type="ARBA" id="ARBA00023303"/>
    </source>
</evidence>
<feature type="region of interest" description="Disordered" evidence="12">
    <location>
        <begin position="1077"/>
        <end position="1098"/>
    </location>
</feature>
<dbReference type="Pfam" id="PF12796">
    <property type="entry name" value="Ank_2"/>
    <property type="match status" value="3"/>
</dbReference>
<name>T1HC35_RHOPR</name>
<dbReference type="InterPro" id="IPR036770">
    <property type="entry name" value="Ankyrin_rpt-contain_sf"/>
</dbReference>
<feature type="transmembrane region" description="Helical" evidence="13">
    <location>
        <begin position="736"/>
        <end position="761"/>
    </location>
</feature>
<evidence type="ECO:0000256" key="9">
    <source>
        <dbReference type="ARBA" id="ARBA00023136"/>
    </source>
</evidence>
<dbReference type="SMART" id="SM00248">
    <property type="entry name" value="ANK"/>
    <property type="match status" value="11"/>
</dbReference>
<dbReference type="OMA" id="TWKDNID"/>
<evidence type="ECO:0000256" key="8">
    <source>
        <dbReference type="ARBA" id="ARBA00023065"/>
    </source>
</evidence>
<dbReference type="Pfam" id="PF00023">
    <property type="entry name" value="Ank"/>
    <property type="match status" value="1"/>
</dbReference>
<accession>T1HC35</accession>
<dbReference type="STRING" id="13249.T1HC35"/>
<dbReference type="EMBL" id="ACPB03006264">
    <property type="status" value="NOT_ANNOTATED_CDS"/>
    <property type="molecule type" value="Genomic_DNA"/>
</dbReference>
<evidence type="ECO:0000256" key="4">
    <source>
        <dbReference type="ARBA" id="ARBA00022692"/>
    </source>
</evidence>
<evidence type="ECO:0000256" key="1">
    <source>
        <dbReference type="ARBA" id="ARBA00004141"/>
    </source>
</evidence>
<evidence type="ECO:0000313" key="16">
    <source>
        <dbReference type="Proteomes" id="UP000015103"/>
    </source>
</evidence>
<dbReference type="Gene3D" id="1.25.40.20">
    <property type="entry name" value="Ankyrin repeat-containing domain"/>
    <property type="match status" value="4"/>
</dbReference>
<keyword evidence="3" id="KW-0716">Sensory transduction</keyword>
<dbReference type="InterPro" id="IPR052076">
    <property type="entry name" value="TRP_cation_channel"/>
</dbReference>
<feature type="transmembrane region" description="Helical" evidence="13">
    <location>
        <begin position="767"/>
        <end position="789"/>
    </location>
</feature>
<evidence type="ECO:0000256" key="5">
    <source>
        <dbReference type="ARBA" id="ARBA00022737"/>
    </source>
</evidence>
<dbReference type="eggNOG" id="KOG0504">
    <property type="taxonomic scope" value="Eukaryota"/>
</dbReference>
<dbReference type="PROSITE" id="PS50088">
    <property type="entry name" value="ANK_REPEAT"/>
    <property type="match status" value="5"/>
</dbReference>
<evidence type="ECO:0000256" key="3">
    <source>
        <dbReference type="ARBA" id="ARBA00022606"/>
    </source>
</evidence>
<dbReference type="HOGENOM" id="CLU_006868_0_0_1"/>
<evidence type="ECO:0000256" key="2">
    <source>
        <dbReference type="ARBA" id="ARBA00022448"/>
    </source>
</evidence>
<reference evidence="15" key="1">
    <citation type="submission" date="2015-05" db="UniProtKB">
        <authorList>
            <consortium name="EnsemblMetazoa"/>
        </authorList>
    </citation>
    <scope>IDENTIFICATION</scope>
</reference>
<dbReference type="InterPro" id="IPR005821">
    <property type="entry name" value="Ion_trans_dom"/>
</dbReference>
<organism evidence="15 16">
    <name type="scientific">Rhodnius prolixus</name>
    <name type="common">Triatomid bug</name>
    <dbReference type="NCBI Taxonomy" id="13249"/>
    <lineage>
        <taxon>Eukaryota</taxon>
        <taxon>Metazoa</taxon>
        <taxon>Ecdysozoa</taxon>
        <taxon>Arthropoda</taxon>
        <taxon>Hexapoda</taxon>
        <taxon>Insecta</taxon>
        <taxon>Pterygota</taxon>
        <taxon>Neoptera</taxon>
        <taxon>Paraneoptera</taxon>
        <taxon>Hemiptera</taxon>
        <taxon>Heteroptera</taxon>
        <taxon>Panheteroptera</taxon>
        <taxon>Cimicomorpha</taxon>
        <taxon>Reduviidae</taxon>
        <taxon>Triatominae</taxon>
        <taxon>Rhodnius</taxon>
    </lineage>
</organism>
<keyword evidence="5" id="KW-0677">Repeat</keyword>
<keyword evidence="2" id="KW-0813">Transport</keyword>
<dbReference type="AlphaFoldDB" id="T1HC35"/>
<evidence type="ECO:0000256" key="7">
    <source>
        <dbReference type="ARBA" id="ARBA00023043"/>
    </source>
</evidence>
<keyword evidence="9 13" id="KW-0472">Membrane</keyword>
<dbReference type="GO" id="GO:0034703">
    <property type="term" value="C:cation channel complex"/>
    <property type="evidence" value="ECO:0007669"/>
    <property type="project" value="UniProtKB-ARBA"/>
</dbReference>
<protein>
    <submittedName>
        <fullName evidence="15">ANK_REP_REGION domain-containing protein</fullName>
    </submittedName>
</protein>
<dbReference type="GO" id="GO:0005216">
    <property type="term" value="F:monoatomic ion channel activity"/>
    <property type="evidence" value="ECO:0007669"/>
    <property type="project" value="InterPro"/>
</dbReference>
<feature type="compositionally biased region" description="Polar residues" evidence="12">
    <location>
        <begin position="233"/>
        <end position="252"/>
    </location>
</feature>
<keyword evidence="11" id="KW-0407">Ion channel</keyword>
<dbReference type="PANTHER" id="PTHR47143:SF1">
    <property type="entry name" value="ION_TRANS DOMAIN-CONTAINING PROTEIN"/>
    <property type="match status" value="1"/>
</dbReference>
<dbReference type="SUPFAM" id="SSF48403">
    <property type="entry name" value="Ankyrin repeat"/>
    <property type="match status" value="2"/>
</dbReference>
<proteinExistence type="predicted"/>
<evidence type="ECO:0000313" key="15">
    <source>
        <dbReference type="EnsemblMetazoa" id="RPRC001597-PA"/>
    </source>
</evidence>
<sequence length="1152" mass="127663">MYSLVPAIQLEEVPFIERRFSEDAPSTISLSSKDSSCHITQRKRHDRRKERLNTELLGAVMESSFNDVVRLLDAGASPDATCRPSRVSALHIAALKGDCTTLRELLRSGASRTSRDRAGRQAVHYAAWAGQDGTLQILIRADPSLVNSPVHPNSEPNHDMDCLDSWNHDHDQLNHLVPDAVDLLSTPLHLACKTICYDTVDLLLSHGADVTSKDAKGLTPLDVTGLHAPQNGHAKSSGRSKGQTNKKNSLKQGSDDNGLLIRAFAKIPDTLGDKKLNDTNEEKPSHKIVCALIKKGAKMPKGNVILKEGSVINQNKMPVTTLHTAVANEELDLIECLLKNGACLMTWNENGETPLHLAVKKWLTEPLKKMLAWDSGGCGGNNGNSSIVDVRDSRGRTPLHLAVLQEWPNGIALLLEAGADVATTSNDSETVLHLAAERGNKALLEELLSIPDAAKVLEYRNHYYHTPLCRAVESKHLPCVELLCQFGADATIATPGDVTLLHMAASLDSPDILGYLLTREAVKVKDVRSREVKGGMTALHIAAKEGYTACVQELLHAGSDVLLESQAEGDRRGSALHLAAKEGHLESVKKIVKHDCSTLEAVNMDGWQPLHIAAGFGRSACVSNMLKSGADISASVWDETGRKTALDIIMFCVPQPVDFLEKVLDSYMVVNDHPLSDPDCEVELKYDILAPGGRSCKQLKVLNAILNNGNQNLQERLLLHPLIETFLYFKWRKLRIFFTFIMALHVMLTLSLTILAHLLYVEKGPSIILFVCAEIARVGLFIALCPIIILEIINASQLQRYYIKDSESWVKWSVIVTSSIVGVVDPAQAWPRHIAAVAVLLAWIELLFLLARYPKWGFYVLMFSRVASNVFKVLATFIFLVLGFTFAFLIHFEAAEPFRNLLDSFIKVIVMMLEFDYENMFEQFKEVNAFSVVGRIMFVSFVILVAMVMMNLMVGLAVSDIALLETHGKTQRLAKQTAFLSLLELTVYNERLRKILPKKWHKYLQKMRAVPQWTIIKPASPINSDVTDVPKHMKDTVLNRIWTSHKNNDDLELTISLHDINYKIEQLAEIVHDKLTDASSSSSSSSCCSKASKSSENTLMDKGTSSILEEILKEQKSIKEQLLSLALKCNQLHPTVYHNPPSTNGATHPNYV</sequence>
<dbReference type="InterPro" id="IPR002110">
    <property type="entry name" value="Ankyrin_rpt"/>
</dbReference>
<feature type="compositionally biased region" description="Low complexity" evidence="12">
    <location>
        <begin position="1078"/>
        <end position="1095"/>
    </location>
</feature>
<comment type="subcellular location">
    <subcellularLocation>
        <location evidence="1">Membrane</location>
        <topology evidence="1">Multi-pass membrane protein</topology>
    </subcellularLocation>
</comment>
<feature type="transmembrane region" description="Helical" evidence="13">
    <location>
        <begin position="833"/>
        <end position="851"/>
    </location>
</feature>
<keyword evidence="16" id="KW-1185">Reference proteome</keyword>
<dbReference type="PROSITE" id="PS50297">
    <property type="entry name" value="ANK_REP_REGION"/>
    <property type="match status" value="5"/>
</dbReference>
<evidence type="ECO:0000256" key="10">
    <source>
        <dbReference type="ARBA" id="ARBA00023180"/>
    </source>
</evidence>
<keyword evidence="4 13" id="KW-0812">Transmembrane</keyword>
<keyword evidence="6 13" id="KW-1133">Transmembrane helix</keyword>
<dbReference type="eggNOG" id="KOG0510">
    <property type="taxonomic scope" value="Eukaryota"/>
</dbReference>
<dbReference type="EnsemblMetazoa" id="RPRC001597-RA">
    <property type="protein sequence ID" value="RPRC001597-PA"/>
    <property type="gene ID" value="RPRC001597"/>
</dbReference>
<dbReference type="PANTHER" id="PTHR47143">
    <property type="entry name" value="TRANSIENT RECEPTOR POTENTIAL CATION CHANNEL PROTEIN PAINLESS"/>
    <property type="match status" value="1"/>
</dbReference>
<feature type="transmembrane region" description="Helical" evidence="13">
    <location>
        <begin position="936"/>
        <end position="963"/>
    </location>
</feature>
<keyword evidence="7" id="KW-0040">ANK repeat</keyword>
<dbReference type="VEuPathDB" id="VectorBase:RPRC001597"/>
<evidence type="ECO:0000256" key="6">
    <source>
        <dbReference type="ARBA" id="ARBA00022989"/>
    </source>
</evidence>
<evidence type="ECO:0000256" key="13">
    <source>
        <dbReference type="SAM" id="Phobius"/>
    </source>
</evidence>
<dbReference type="InParanoid" id="T1HC35"/>
<dbReference type="Pfam" id="PF00520">
    <property type="entry name" value="Ion_trans"/>
    <property type="match status" value="1"/>
</dbReference>
<keyword evidence="8" id="KW-0406">Ion transport</keyword>
<evidence type="ECO:0000259" key="14">
    <source>
        <dbReference type="Pfam" id="PF00520"/>
    </source>
</evidence>
<feature type="region of interest" description="Disordered" evidence="12">
    <location>
        <begin position="221"/>
        <end position="255"/>
    </location>
</feature>
<feature type="domain" description="Ion transport" evidence="14">
    <location>
        <begin position="736"/>
        <end position="965"/>
    </location>
</feature>
<evidence type="ECO:0000256" key="12">
    <source>
        <dbReference type="SAM" id="MobiDB-lite"/>
    </source>
</evidence>
<dbReference type="Proteomes" id="UP000015103">
    <property type="component" value="Unassembled WGS sequence"/>
</dbReference>
<keyword evidence="10" id="KW-0325">Glycoprotein</keyword>